<evidence type="ECO:0000313" key="1">
    <source>
        <dbReference type="EMBL" id="AHX99883.1"/>
    </source>
</evidence>
<sequence>MDKSTRILNILTLLLKGHVVTQHDLNQFTDVSKKSIQRDINTINTFFYENEFWSHSNTRVVYNHQLAGYELKQKTQSKHSLGILSLLIKLQSLTPILHHDIHKFLLSSISSMKVSDKHVLMSTLNQFKIRQELLPGKNLMILQKAIVNKDIVRIELEDKKIVIKPLSILYMHYDYWFTYEEDYEIETILLRDILSVKVLNLKFKKDGTCNPVLFQIHTHFWNQFQQQFSIKEVVERSEDYITVWVNCTRFDAYYIAYQLAPHAKILKPQSYIDSFIERLDEIKDIYK</sequence>
<reference evidence="1" key="2">
    <citation type="journal article" date="2014" name="PLoS ONE">
        <title>Characterization of the staphylococcal cassette chromosome composite island of Staphylococcus haemolyticus SH32, a methicillin-resistant clinical isolate from China.</title>
        <authorList>
            <person name="Yu D."/>
            <person name="Pi B."/>
            <person name="Chen Y."/>
            <person name="Wang Y."/>
            <person name="Ruan Z."/>
            <person name="Otto M."/>
            <person name="Yu Y."/>
        </authorList>
    </citation>
    <scope>NUCLEOTIDE SEQUENCE</scope>
    <source>
        <strain evidence="1">SH32</strain>
    </source>
</reference>
<dbReference type="GeneID" id="93779613"/>
<dbReference type="PATRIC" id="fig|1283.206.peg.675"/>
<evidence type="ECO:0008006" key="2">
    <source>
        <dbReference type="Google" id="ProtNLM"/>
    </source>
</evidence>
<protein>
    <recommendedName>
        <fullName evidence="2">WYL domain-containing protein</fullName>
    </recommendedName>
</protein>
<dbReference type="AlphaFoldDB" id="A0A028ZL23"/>
<gene>
    <name evidence="1" type="ORF">SHP0174</name>
</gene>
<accession>A0A028ZL23</accession>
<dbReference type="RefSeq" id="WP_037558265.1">
    <property type="nucleotide sequence ID" value="NZ_BKAY01000005.1"/>
</dbReference>
<organism evidence="1">
    <name type="scientific">Staphylococcus haemolyticus</name>
    <dbReference type="NCBI Taxonomy" id="1283"/>
    <lineage>
        <taxon>Bacteria</taxon>
        <taxon>Bacillati</taxon>
        <taxon>Bacillota</taxon>
        <taxon>Bacilli</taxon>
        <taxon>Bacillales</taxon>
        <taxon>Staphylococcaceae</taxon>
        <taxon>Staphylococcus</taxon>
    </lineage>
</organism>
<dbReference type="Gene3D" id="1.10.10.10">
    <property type="entry name" value="Winged helix-like DNA-binding domain superfamily/Winged helix DNA-binding domain"/>
    <property type="match status" value="1"/>
</dbReference>
<dbReference type="EMBL" id="KF006347">
    <property type="protein sequence ID" value="AHX99883.1"/>
    <property type="molecule type" value="Genomic_DNA"/>
</dbReference>
<dbReference type="InterPro" id="IPR036388">
    <property type="entry name" value="WH-like_DNA-bd_sf"/>
</dbReference>
<name>A0A028ZL23_STAHA</name>
<proteinExistence type="predicted"/>
<reference evidence="1" key="1">
    <citation type="submission" date="2013-03" db="EMBL/GenBank/DDBJ databases">
        <authorList>
            <person name="Borui P."/>
            <person name="Yunsong Y."/>
        </authorList>
    </citation>
    <scope>NUCLEOTIDE SEQUENCE</scope>
    <source>
        <strain evidence="1">SH32</strain>
    </source>
</reference>